<dbReference type="CDD" id="cd04047">
    <property type="entry name" value="C2B_Copine"/>
    <property type="match status" value="1"/>
</dbReference>
<feature type="domain" description="C2" evidence="3">
    <location>
        <begin position="1"/>
        <end position="118"/>
    </location>
</feature>
<dbReference type="PANTHER" id="PTHR10857:SF106">
    <property type="entry name" value="C2 DOMAIN-CONTAINING PROTEIN"/>
    <property type="match status" value="1"/>
</dbReference>
<comment type="similarity">
    <text evidence="1">Belongs to the copine family.</text>
</comment>
<evidence type="ECO:0000256" key="1">
    <source>
        <dbReference type="ARBA" id="ARBA00009048"/>
    </source>
</evidence>
<evidence type="ECO:0000256" key="2">
    <source>
        <dbReference type="ARBA" id="ARBA00022737"/>
    </source>
</evidence>
<dbReference type="InParanoid" id="D3BM64"/>
<dbReference type="InterPro" id="IPR002035">
    <property type="entry name" value="VWF_A"/>
</dbReference>
<dbReference type="EMBL" id="ADBJ01000042">
    <property type="protein sequence ID" value="EFA77665.1"/>
    <property type="molecule type" value="Genomic_DNA"/>
</dbReference>
<dbReference type="InterPro" id="IPR045052">
    <property type="entry name" value="Copine"/>
</dbReference>
<protein>
    <submittedName>
        <fullName evidence="4">Phospholipid-binding protein</fullName>
    </submittedName>
</protein>
<dbReference type="InterPro" id="IPR035892">
    <property type="entry name" value="C2_domain_sf"/>
</dbReference>
<dbReference type="GeneID" id="31367740"/>
<evidence type="ECO:0000259" key="3">
    <source>
        <dbReference type="PROSITE" id="PS50004"/>
    </source>
</evidence>
<accession>D3BM64</accession>
<dbReference type="GO" id="GO:0005544">
    <property type="term" value="F:calcium-dependent phospholipid binding"/>
    <property type="evidence" value="ECO:0007669"/>
    <property type="project" value="InterPro"/>
</dbReference>
<dbReference type="InterPro" id="IPR037768">
    <property type="entry name" value="C2B_Copine"/>
</dbReference>
<dbReference type="SUPFAM" id="SSF53300">
    <property type="entry name" value="vWA-like"/>
    <property type="match status" value="1"/>
</dbReference>
<dbReference type="InterPro" id="IPR036465">
    <property type="entry name" value="vWFA_dom_sf"/>
</dbReference>
<feature type="domain" description="C2" evidence="3">
    <location>
        <begin position="127"/>
        <end position="251"/>
    </location>
</feature>
<dbReference type="FunCoup" id="D3BM64">
    <property type="interactions" value="43"/>
</dbReference>
<dbReference type="GO" id="GO:0005829">
    <property type="term" value="C:cytosol"/>
    <property type="evidence" value="ECO:0007669"/>
    <property type="project" value="UniProtKB-ARBA"/>
</dbReference>
<evidence type="ECO:0000313" key="4">
    <source>
        <dbReference type="EMBL" id="EFA77665.1"/>
    </source>
</evidence>
<dbReference type="AlphaFoldDB" id="D3BM64"/>
<proteinExistence type="inferred from homology"/>
<dbReference type="InterPro" id="IPR000008">
    <property type="entry name" value="C2_dom"/>
</dbReference>
<dbReference type="Pfam" id="PF07002">
    <property type="entry name" value="Copine"/>
    <property type="match status" value="1"/>
</dbReference>
<dbReference type="CDD" id="cd04048">
    <property type="entry name" value="C2A_Copine"/>
    <property type="match status" value="1"/>
</dbReference>
<dbReference type="OMA" id="MVHETEF"/>
<dbReference type="Gene3D" id="2.60.40.150">
    <property type="entry name" value="C2 domain"/>
    <property type="match status" value="2"/>
</dbReference>
<dbReference type="STRING" id="670386.D3BM64"/>
<sequence length="551" mass="61040">MIAQQPHPPTSKVELRISCTNLTNKDVLSKSDPKVYVFSSFDSEKMVPLGKTEKINNSLNPVFKTPVFSDYYFERNQRLKFVVVDIDNEDWNDSDDFIGSVEYSMASIVSAPGSTAKLTLLSKHGHHAGNLTVSAELIRTNTKMSLAFRMSGDKFDKKDLFGKSDPYFIVSKSTPSGFVQVYQSQVKYNTLNPVFDLTEISMDELTGGDVKRDLLFAFFDYDSIGKHDFIGSFHTTAEAILSMPLKLELINQNKKEKKSSYHNSGTVEIYEARLNRAPEFMDYLMGGCEISLIAGIDCTASNLSPDNVKSLHYKHPTIPNAYANAISSIGSVLAPYDFDGMIPVFGFGGDLPGSPVTNHCFSMNLDPSSGKELDPNVRGVAGVLDVYYRNITVVSLSGPTCFAPLIKRASELSNTSQSNQKYSILMIITDGEIMDMEQTIEAIIKATEKPLSIVIIGVGSANFSSMERLDGDGGPLSNGAGMIAKRDIVQFVSHESFRDKPFYMLAEETLREIPRQFMEYMECNRIRPNPPRKYVEVNASVPVAQMANLSV</sequence>
<gene>
    <name evidence="4" type="primary">cpnA</name>
    <name evidence="4" type="ORF">PPL_12273</name>
</gene>
<dbReference type="Pfam" id="PF00168">
    <property type="entry name" value="C2"/>
    <property type="match status" value="2"/>
</dbReference>
<comment type="caution">
    <text evidence="4">The sequence shown here is derived from an EMBL/GenBank/DDBJ whole genome shotgun (WGS) entry which is preliminary data.</text>
</comment>
<dbReference type="RefSeq" id="XP_020429793.1">
    <property type="nucleotide sequence ID" value="XM_020583012.1"/>
</dbReference>
<evidence type="ECO:0000313" key="5">
    <source>
        <dbReference type="Proteomes" id="UP000001396"/>
    </source>
</evidence>
<keyword evidence="2" id="KW-0677">Repeat</keyword>
<name>D3BM64_HETP5</name>
<organism evidence="4 5">
    <name type="scientific">Heterostelium pallidum (strain ATCC 26659 / Pp 5 / PN500)</name>
    <name type="common">Cellular slime mold</name>
    <name type="synonym">Polysphondylium pallidum</name>
    <dbReference type="NCBI Taxonomy" id="670386"/>
    <lineage>
        <taxon>Eukaryota</taxon>
        <taxon>Amoebozoa</taxon>
        <taxon>Evosea</taxon>
        <taxon>Eumycetozoa</taxon>
        <taxon>Dictyostelia</taxon>
        <taxon>Acytosteliales</taxon>
        <taxon>Acytosteliaceae</taxon>
        <taxon>Heterostelium</taxon>
    </lineage>
</organism>
<dbReference type="SMART" id="SM00239">
    <property type="entry name" value="C2"/>
    <property type="match status" value="2"/>
</dbReference>
<dbReference type="SMART" id="SM00327">
    <property type="entry name" value="VWA"/>
    <property type="match status" value="1"/>
</dbReference>
<dbReference type="SUPFAM" id="SSF49562">
    <property type="entry name" value="C2 domain (Calcium/lipid-binding domain, CaLB)"/>
    <property type="match status" value="2"/>
</dbReference>
<dbReference type="PROSITE" id="PS50004">
    <property type="entry name" value="C2"/>
    <property type="match status" value="2"/>
</dbReference>
<dbReference type="GO" id="GO:0005886">
    <property type="term" value="C:plasma membrane"/>
    <property type="evidence" value="ECO:0007669"/>
    <property type="project" value="TreeGrafter"/>
</dbReference>
<dbReference type="InterPro" id="IPR010734">
    <property type="entry name" value="Copine_C"/>
</dbReference>
<dbReference type="PANTHER" id="PTHR10857">
    <property type="entry name" value="COPINE"/>
    <property type="match status" value="1"/>
</dbReference>
<dbReference type="Gene3D" id="3.40.50.410">
    <property type="entry name" value="von Willebrand factor, type A domain"/>
    <property type="match status" value="1"/>
</dbReference>
<dbReference type="GO" id="GO:0071277">
    <property type="term" value="P:cellular response to calcium ion"/>
    <property type="evidence" value="ECO:0007669"/>
    <property type="project" value="TreeGrafter"/>
</dbReference>
<reference evidence="4 5" key="1">
    <citation type="journal article" date="2011" name="Genome Res.">
        <title>Phylogeny-wide analysis of social amoeba genomes highlights ancient origins for complex intercellular communication.</title>
        <authorList>
            <person name="Heidel A.J."/>
            <person name="Lawal H.M."/>
            <person name="Felder M."/>
            <person name="Schilde C."/>
            <person name="Helps N.R."/>
            <person name="Tunggal B."/>
            <person name="Rivero F."/>
            <person name="John U."/>
            <person name="Schleicher M."/>
            <person name="Eichinger L."/>
            <person name="Platzer M."/>
            <person name="Noegel A.A."/>
            <person name="Schaap P."/>
            <person name="Gloeckner G."/>
        </authorList>
    </citation>
    <scope>NUCLEOTIDE SEQUENCE [LARGE SCALE GENOMIC DNA]</scope>
    <source>
        <strain evidence="5">ATCC 26659 / Pp 5 / PN500</strain>
    </source>
</reference>
<dbReference type="Proteomes" id="UP000001396">
    <property type="component" value="Unassembled WGS sequence"/>
</dbReference>
<keyword evidence="5" id="KW-1185">Reference proteome</keyword>